<feature type="compositionally biased region" description="Basic and acidic residues" evidence="1">
    <location>
        <begin position="1"/>
        <end position="16"/>
    </location>
</feature>
<keyword evidence="3" id="KW-1185">Reference proteome</keyword>
<protein>
    <submittedName>
        <fullName evidence="2">Uncharacterized protein</fullName>
    </submittedName>
</protein>
<name>A0AAW0PEE2_9GOBI</name>
<dbReference type="Proteomes" id="UP001460270">
    <property type="component" value="Unassembled WGS sequence"/>
</dbReference>
<sequence length="124" mass="14487">MSDLTPSERGEPDTERPGPSTSSLTHPTRRRRRRQEPTDTQPSPEQETEPRPRSGKRKKKEGKLLAGLTETDFLRVRRLLEKKKKDEQDRIQSLNLQECRDLLQRCLDHEPSLLFDIVNICPPY</sequence>
<evidence type="ECO:0000313" key="2">
    <source>
        <dbReference type="EMBL" id="KAK7922343.1"/>
    </source>
</evidence>
<proteinExistence type="predicted"/>
<comment type="caution">
    <text evidence="2">The sequence shown here is derived from an EMBL/GenBank/DDBJ whole genome shotgun (WGS) entry which is preliminary data.</text>
</comment>
<evidence type="ECO:0000256" key="1">
    <source>
        <dbReference type="SAM" id="MobiDB-lite"/>
    </source>
</evidence>
<reference evidence="3" key="1">
    <citation type="submission" date="2024-04" db="EMBL/GenBank/DDBJ databases">
        <title>Salinicola lusitanus LLJ914,a marine bacterium isolated from the Okinawa Trough.</title>
        <authorList>
            <person name="Li J."/>
        </authorList>
    </citation>
    <scope>NUCLEOTIDE SEQUENCE [LARGE SCALE GENOMIC DNA]</scope>
</reference>
<dbReference type="EMBL" id="JBBPFD010000006">
    <property type="protein sequence ID" value="KAK7922343.1"/>
    <property type="molecule type" value="Genomic_DNA"/>
</dbReference>
<accession>A0AAW0PEE2</accession>
<organism evidence="2 3">
    <name type="scientific">Mugilogobius chulae</name>
    <name type="common">yellowstripe goby</name>
    <dbReference type="NCBI Taxonomy" id="88201"/>
    <lineage>
        <taxon>Eukaryota</taxon>
        <taxon>Metazoa</taxon>
        <taxon>Chordata</taxon>
        <taxon>Craniata</taxon>
        <taxon>Vertebrata</taxon>
        <taxon>Euteleostomi</taxon>
        <taxon>Actinopterygii</taxon>
        <taxon>Neopterygii</taxon>
        <taxon>Teleostei</taxon>
        <taxon>Neoteleostei</taxon>
        <taxon>Acanthomorphata</taxon>
        <taxon>Gobiaria</taxon>
        <taxon>Gobiiformes</taxon>
        <taxon>Gobioidei</taxon>
        <taxon>Gobiidae</taxon>
        <taxon>Gobionellinae</taxon>
        <taxon>Mugilogobius</taxon>
    </lineage>
</organism>
<dbReference type="AlphaFoldDB" id="A0AAW0PEE2"/>
<evidence type="ECO:0000313" key="3">
    <source>
        <dbReference type="Proteomes" id="UP001460270"/>
    </source>
</evidence>
<feature type="region of interest" description="Disordered" evidence="1">
    <location>
        <begin position="1"/>
        <end position="64"/>
    </location>
</feature>
<gene>
    <name evidence="2" type="ORF">WMY93_009245</name>
</gene>